<dbReference type="PANTHER" id="PTHR47642:SF3">
    <property type="entry name" value="ATP-DEPENDENT DNA HELICASE"/>
    <property type="match status" value="1"/>
</dbReference>
<organism evidence="1 2">
    <name type="scientific">Labeo rohita</name>
    <name type="common">Indian major carp</name>
    <name type="synonym">Cyprinus rohita</name>
    <dbReference type="NCBI Taxonomy" id="84645"/>
    <lineage>
        <taxon>Eukaryota</taxon>
        <taxon>Metazoa</taxon>
        <taxon>Chordata</taxon>
        <taxon>Craniata</taxon>
        <taxon>Vertebrata</taxon>
        <taxon>Euteleostomi</taxon>
        <taxon>Actinopterygii</taxon>
        <taxon>Neopterygii</taxon>
        <taxon>Teleostei</taxon>
        <taxon>Ostariophysi</taxon>
        <taxon>Cypriniformes</taxon>
        <taxon>Cyprinidae</taxon>
        <taxon>Labeoninae</taxon>
        <taxon>Labeonini</taxon>
        <taxon>Labeo</taxon>
    </lineage>
</organism>
<reference evidence="1 2" key="1">
    <citation type="submission" date="2018-03" db="EMBL/GenBank/DDBJ databases">
        <title>Draft genome sequence of Rohu Carp (Labeo rohita).</title>
        <authorList>
            <person name="Das P."/>
            <person name="Kushwaha B."/>
            <person name="Joshi C.G."/>
            <person name="Kumar D."/>
            <person name="Nagpure N.S."/>
            <person name="Sahoo L."/>
            <person name="Das S.P."/>
            <person name="Bit A."/>
            <person name="Patnaik S."/>
            <person name="Meher P.K."/>
            <person name="Jayasankar P."/>
            <person name="Koringa P.G."/>
            <person name="Patel N.V."/>
            <person name="Hinsu A.T."/>
            <person name="Kumar R."/>
            <person name="Pandey M."/>
            <person name="Agarwal S."/>
            <person name="Srivastava S."/>
            <person name="Singh M."/>
            <person name="Iquebal M.A."/>
            <person name="Jaiswal S."/>
            <person name="Angadi U.B."/>
            <person name="Kumar N."/>
            <person name="Raza M."/>
            <person name="Shah T.M."/>
            <person name="Rai A."/>
            <person name="Jena J.K."/>
        </authorList>
    </citation>
    <scope>NUCLEOTIDE SEQUENCE [LARGE SCALE GENOMIC DNA]</scope>
    <source>
        <strain evidence="1">DASCIFA01</strain>
        <tissue evidence="1">Testis</tissue>
    </source>
</reference>
<evidence type="ECO:0000313" key="1">
    <source>
        <dbReference type="EMBL" id="RXN14479.1"/>
    </source>
</evidence>
<dbReference type="GO" id="GO:0004386">
    <property type="term" value="F:helicase activity"/>
    <property type="evidence" value="ECO:0007669"/>
    <property type="project" value="UniProtKB-KW"/>
</dbReference>
<dbReference type="AlphaFoldDB" id="A0A498M0W9"/>
<sequence>MHDDELDSVKIIVDTNRAKFEKEAETIQRAQNDLEQHGPMEDAWAQICPEAELERLECLDSKKEQPIETEEGDDVIPDLLPNAGASTLENNPSAITKKDAKALPRSLNEKQSQIFYKVRQWCLAKVQGSVVLGPAPDDAVPQHALESVMSESPAITSATPESSAIMDTMSVLPGIMNVSHEAIKVAL</sequence>
<dbReference type="EMBL" id="QBIY01012907">
    <property type="protein sequence ID" value="RXN14479.1"/>
    <property type="molecule type" value="Genomic_DNA"/>
</dbReference>
<protein>
    <submittedName>
        <fullName evidence="1">ATP-dependent DNA helicase RRM3</fullName>
    </submittedName>
</protein>
<evidence type="ECO:0000313" key="2">
    <source>
        <dbReference type="Proteomes" id="UP000290572"/>
    </source>
</evidence>
<dbReference type="Proteomes" id="UP000290572">
    <property type="component" value="Unassembled WGS sequence"/>
</dbReference>
<dbReference type="InterPro" id="IPR051055">
    <property type="entry name" value="PIF1_helicase"/>
</dbReference>
<accession>A0A498M0W9</accession>
<gene>
    <name evidence="1" type="ORF">ROHU_009101</name>
</gene>
<comment type="caution">
    <text evidence="1">The sequence shown here is derived from an EMBL/GenBank/DDBJ whole genome shotgun (WGS) entry which is preliminary data.</text>
</comment>
<name>A0A498M0W9_LABRO</name>
<keyword evidence="2" id="KW-1185">Reference proteome</keyword>
<proteinExistence type="predicted"/>
<dbReference type="STRING" id="84645.A0A498M0W9"/>
<keyword evidence="1" id="KW-0347">Helicase</keyword>
<dbReference type="PANTHER" id="PTHR47642">
    <property type="entry name" value="ATP-DEPENDENT DNA HELICASE"/>
    <property type="match status" value="1"/>
</dbReference>
<keyword evidence="1" id="KW-0378">Hydrolase</keyword>
<keyword evidence="1" id="KW-0547">Nucleotide-binding</keyword>
<keyword evidence="1" id="KW-0067">ATP-binding</keyword>